<feature type="compositionally biased region" description="Basic residues" evidence="1">
    <location>
        <begin position="239"/>
        <end position="263"/>
    </location>
</feature>
<evidence type="ECO:0000313" key="3">
    <source>
        <dbReference type="Proteomes" id="UP001595947"/>
    </source>
</evidence>
<reference evidence="3" key="1">
    <citation type="journal article" date="2019" name="Int. J. Syst. Evol. Microbiol.">
        <title>The Global Catalogue of Microorganisms (GCM) 10K type strain sequencing project: providing services to taxonomists for standard genome sequencing and annotation.</title>
        <authorList>
            <consortium name="The Broad Institute Genomics Platform"/>
            <consortium name="The Broad Institute Genome Sequencing Center for Infectious Disease"/>
            <person name="Wu L."/>
            <person name="Ma J."/>
        </authorList>
    </citation>
    <scope>NUCLEOTIDE SEQUENCE [LARGE SCALE GENOMIC DNA]</scope>
    <source>
        <strain evidence="3">CGMCC 4.7093</strain>
    </source>
</reference>
<dbReference type="Proteomes" id="UP001595947">
    <property type="component" value="Unassembled WGS sequence"/>
</dbReference>
<accession>A0ABV9YPD5</accession>
<feature type="compositionally biased region" description="Basic and acidic residues" evidence="1">
    <location>
        <begin position="272"/>
        <end position="283"/>
    </location>
</feature>
<organism evidence="2 3">
    <name type="scientific">Actinomycetospora atypica</name>
    <dbReference type="NCBI Taxonomy" id="1290095"/>
    <lineage>
        <taxon>Bacteria</taxon>
        <taxon>Bacillati</taxon>
        <taxon>Actinomycetota</taxon>
        <taxon>Actinomycetes</taxon>
        <taxon>Pseudonocardiales</taxon>
        <taxon>Pseudonocardiaceae</taxon>
        <taxon>Actinomycetospora</taxon>
    </lineage>
</organism>
<proteinExistence type="predicted"/>
<sequence>MPDGMIDVPPAPRGRRLAQQVHIGSVWVSLMEPEHGHEAAFNQWYGDDHFYAGGMNLPGIFAGRRWLCPVEHQALRTVPDGSLVDPPHAGRFLHLNFFLRGQVEDSAGVLGETIARLAGEGRMYVDTIPRRHVFSRLQPYVGAVYADPDDPGPLDIHALDHPFAGVVVQILQTLPGQSREALVEELVHRFVPDRIATAGGDMPGLPRRRPARLGRREDVAGAERVRGRGGPAGDAPLVRRGRPAGRLRGALRRPRGRDRRHGPRAPGVRRAVRPDGAGHEPARRPTLTRPGRSGAVGTSPA</sequence>
<evidence type="ECO:0000256" key="1">
    <source>
        <dbReference type="SAM" id="MobiDB-lite"/>
    </source>
</evidence>
<gene>
    <name evidence="2" type="ORF">ACFPBZ_14360</name>
</gene>
<keyword evidence="3" id="KW-1185">Reference proteome</keyword>
<feature type="region of interest" description="Disordered" evidence="1">
    <location>
        <begin position="197"/>
        <end position="301"/>
    </location>
</feature>
<dbReference type="EMBL" id="JBHSIV010000013">
    <property type="protein sequence ID" value="MFC5063400.1"/>
    <property type="molecule type" value="Genomic_DNA"/>
</dbReference>
<feature type="compositionally biased region" description="Basic and acidic residues" evidence="1">
    <location>
        <begin position="214"/>
        <end position="226"/>
    </location>
</feature>
<dbReference type="RefSeq" id="WP_378036749.1">
    <property type="nucleotide sequence ID" value="NZ_JBHSIV010000013.1"/>
</dbReference>
<evidence type="ECO:0000313" key="2">
    <source>
        <dbReference type="EMBL" id="MFC5063400.1"/>
    </source>
</evidence>
<protein>
    <submittedName>
        <fullName evidence="2">Uncharacterized protein</fullName>
    </submittedName>
</protein>
<name>A0ABV9YPD5_9PSEU</name>
<comment type="caution">
    <text evidence="2">The sequence shown here is derived from an EMBL/GenBank/DDBJ whole genome shotgun (WGS) entry which is preliminary data.</text>
</comment>